<feature type="region of interest" description="Disordered" evidence="4">
    <location>
        <begin position="117"/>
        <end position="142"/>
    </location>
</feature>
<dbReference type="GO" id="GO:0003735">
    <property type="term" value="F:structural constituent of ribosome"/>
    <property type="evidence" value="ECO:0007669"/>
    <property type="project" value="InterPro"/>
</dbReference>
<comment type="similarity">
    <text evidence="1">Belongs to the universal ribosomal protein uS17 family.</text>
</comment>
<accession>A0A0A9Z9Z3</accession>
<dbReference type="EMBL" id="GDHC01005886">
    <property type="protein sequence ID" value="JAQ12743.1"/>
    <property type="molecule type" value="Transcribed_RNA"/>
</dbReference>
<dbReference type="Pfam" id="PF00366">
    <property type="entry name" value="Ribosomal_S17"/>
    <property type="match status" value="1"/>
</dbReference>
<dbReference type="EMBL" id="GBHO01003441">
    <property type="protein sequence ID" value="JAG40163.1"/>
    <property type="molecule type" value="Transcribed_RNA"/>
</dbReference>
<evidence type="ECO:0000313" key="6">
    <source>
        <dbReference type="EMBL" id="JAQ12743.1"/>
    </source>
</evidence>
<gene>
    <name evidence="5" type="primary">rpsQ_2</name>
    <name evidence="6" type="synonym">rpsQ</name>
    <name evidence="5" type="ORF">CM83_5855</name>
    <name evidence="6" type="ORF">g.7195</name>
</gene>
<evidence type="ECO:0000256" key="1">
    <source>
        <dbReference type="ARBA" id="ARBA00010254"/>
    </source>
</evidence>
<reference evidence="5" key="1">
    <citation type="journal article" date="2014" name="PLoS ONE">
        <title>Transcriptome-Based Identification of ABC Transporters in the Western Tarnished Plant Bug Lygus hesperus.</title>
        <authorList>
            <person name="Hull J.J."/>
            <person name="Chaney K."/>
            <person name="Geib S.M."/>
            <person name="Fabrick J.A."/>
            <person name="Brent C.S."/>
            <person name="Walsh D."/>
            <person name="Lavine L.C."/>
        </authorList>
    </citation>
    <scope>NUCLEOTIDE SEQUENCE</scope>
</reference>
<dbReference type="InterPro" id="IPR000266">
    <property type="entry name" value="Ribosomal_uS17"/>
</dbReference>
<sequence>MDKTAVVVASHLQKHEKLHAYIRRRHKHYCHDEHNETRTGDLVHFTPSPTRISKTKSFIITKIVKKFRAGIDPIVPVEQQPPTLIPERALQPQHYLPQDLFCDDFTAHAATAVSNPYIDTKSSAGPRTKGADTATRSHKPPRFYPRYGSLNTLADQDVFAKARQEYDAKYPGSAINKCDDVADSGSRL</sequence>
<keyword evidence="3" id="KW-0687">Ribonucleoprotein</keyword>
<dbReference type="InterPro" id="IPR012340">
    <property type="entry name" value="NA-bd_OB-fold"/>
</dbReference>
<dbReference type="GO" id="GO:1990904">
    <property type="term" value="C:ribonucleoprotein complex"/>
    <property type="evidence" value="ECO:0007669"/>
    <property type="project" value="UniProtKB-KW"/>
</dbReference>
<dbReference type="GO" id="GO:0006412">
    <property type="term" value="P:translation"/>
    <property type="evidence" value="ECO:0007669"/>
    <property type="project" value="InterPro"/>
</dbReference>
<name>A0A0A9Z9Z3_LYGHE</name>
<dbReference type="GO" id="GO:0005840">
    <property type="term" value="C:ribosome"/>
    <property type="evidence" value="ECO:0007669"/>
    <property type="project" value="UniProtKB-KW"/>
</dbReference>
<dbReference type="CDD" id="cd00364">
    <property type="entry name" value="Ribosomal_uS17"/>
    <property type="match status" value="1"/>
</dbReference>
<evidence type="ECO:0000256" key="4">
    <source>
        <dbReference type="SAM" id="MobiDB-lite"/>
    </source>
</evidence>
<reference evidence="5" key="2">
    <citation type="submission" date="2014-07" db="EMBL/GenBank/DDBJ databases">
        <authorList>
            <person name="Hull J."/>
        </authorList>
    </citation>
    <scope>NUCLEOTIDE SEQUENCE</scope>
</reference>
<evidence type="ECO:0000256" key="3">
    <source>
        <dbReference type="ARBA" id="ARBA00023274"/>
    </source>
</evidence>
<dbReference type="Gene3D" id="2.40.50.140">
    <property type="entry name" value="Nucleic acid-binding proteins"/>
    <property type="match status" value="1"/>
</dbReference>
<dbReference type="SUPFAM" id="SSF50249">
    <property type="entry name" value="Nucleic acid-binding proteins"/>
    <property type="match status" value="1"/>
</dbReference>
<evidence type="ECO:0000256" key="2">
    <source>
        <dbReference type="ARBA" id="ARBA00022980"/>
    </source>
</evidence>
<proteinExistence type="inferred from homology"/>
<protein>
    <submittedName>
        <fullName evidence="5">30S ribosomal protein S17</fullName>
    </submittedName>
</protein>
<dbReference type="AlphaFoldDB" id="A0A0A9Z9Z3"/>
<reference evidence="6" key="3">
    <citation type="journal article" date="2016" name="Gigascience">
        <title>De novo construction of an expanded transcriptome assembly for the western tarnished plant bug, Lygus hesperus.</title>
        <authorList>
            <person name="Tassone E.E."/>
            <person name="Geib S.M."/>
            <person name="Hall B."/>
            <person name="Fabrick J.A."/>
            <person name="Brent C.S."/>
            <person name="Hull J.J."/>
        </authorList>
    </citation>
    <scope>NUCLEOTIDE SEQUENCE</scope>
</reference>
<evidence type="ECO:0000313" key="5">
    <source>
        <dbReference type="EMBL" id="JAG40163.1"/>
    </source>
</evidence>
<keyword evidence="2 5" id="KW-0689">Ribosomal protein</keyword>
<organism evidence="5">
    <name type="scientific">Lygus hesperus</name>
    <name type="common">Western plant bug</name>
    <dbReference type="NCBI Taxonomy" id="30085"/>
    <lineage>
        <taxon>Eukaryota</taxon>
        <taxon>Metazoa</taxon>
        <taxon>Ecdysozoa</taxon>
        <taxon>Arthropoda</taxon>
        <taxon>Hexapoda</taxon>
        <taxon>Insecta</taxon>
        <taxon>Pterygota</taxon>
        <taxon>Neoptera</taxon>
        <taxon>Paraneoptera</taxon>
        <taxon>Hemiptera</taxon>
        <taxon>Heteroptera</taxon>
        <taxon>Panheteroptera</taxon>
        <taxon>Cimicomorpha</taxon>
        <taxon>Miridae</taxon>
        <taxon>Mirini</taxon>
        <taxon>Lygus</taxon>
    </lineage>
</organism>